<feature type="domain" description="TLC" evidence="8">
    <location>
        <begin position="68"/>
        <end position="324"/>
    </location>
</feature>
<evidence type="ECO:0000313" key="9">
    <source>
        <dbReference type="EMBL" id="KKY18346.1"/>
    </source>
</evidence>
<evidence type="ECO:0000256" key="3">
    <source>
        <dbReference type="ARBA" id="ARBA00022989"/>
    </source>
</evidence>
<dbReference type="SMART" id="SM00724">
    <property type="entry name" value="TLC"/>
    <property type="match status" value="1"/>
</dbReference>
<dbReference type="GO" id="GO:0055088">
    <property type="term" value="P:lipid homeostasis"/>
    <property type="evidence" value="ECO:0007669"/>
    <property type="project" value="TreeGrafter"/>
</dbReference>
<evidence type="ECO:0000256" key="5">
    <source>
        <dbReference type="PROSITE-ProRule" id="PRU00205"/>
    </source>
</evidence>
<dbReference type="Pfam" id="PF03798">
    <property type="entry name" value="TRAM_LAG1_CLN8"/>
    <property type="match status" value="1"/>
</dbReference>
<dbReference type="AlphaFoldDB" id="A0A0G2E7Q7"/>
<dbReference type="EMBL" id="LCWF01000126">
    <property type="protein sequence ID" value="KKY18346.1"/>
    <property type="molecule type" value="Genomic_DNA"/>
</dbReference>
<keyword evidence="4 5" id="KW-0472">Membrane</keyword>
<feature type="transmembrane region" description="Helical" evidence="7">
    <location>
        <begin position="75"/>
        <end position="94"/>
    </location>
</feature>
<feature type="transmembrane region" description="Helical" evidence="7">
    <location>
        <begin position="291"/>
        <end position="312"/>
    </location>
</feature>
<proteinExistence type="predicted"/>
<accession>A0A0G2E7Q7</accession>
<evidence type="ECO:0000256" key="2">
    <source>
        <dbReference type="ARBA" id="ARBA00022692"/>
    </source>
</evidence>
<comment type="caution">
    <text evidence="9">The sequence shown here is derived from an EMBL/GenBank/DDBJ whole genome shotgun (WGS) entry which is preliminary data.</text>
</comment>
<evidence type="ECO:0000259" key="8">
    <source>
        <dbReference type="PROSITE" id="PS50922"/>
    </source>
</evidence>
<keyword evidence="10" id="KW-1185">Reference proteome</keyword>
<dbReference type="Proteomes" id="UP000053317">
    <property type="component" value="Unassembled WGS sequence"/>
</dbReference>
<evidence type="ECO:0000256" key="7">
    <source>
        <dbReference type="SAM" id="Phobius"/>
    </source>
</evidence>
<feature type="transmembrane region" description="Helical" evidence="7">
    <location>
        <begin position="199"/>
        <end position="216"/>
    </location>
</feature>
<protein>
    <recommendedName>
        <fullName evidence="8">TLC domain-containing protein</fullName>
    </recommendedName>
</protein>
<sequence>MLDPVPPPAPWLYSAVEPLANKLGLYALPAHVHEVIFAFTIYHLIYTVGSPVLSNALVPDTYRKLNARQKINWDVHVVSFIQSVFINILALYVINTDPERKGMNALERIYGYTGACGLVGALGAGYFLWDTIISTRYLNLFGIGTLLHALAALCVFSAGSRPYLQYYGSTFILYELSTPFLNIHWFCDKLGLTGSKLQWYNGMCLLATFAGCRLFWGTYQSFRVYQDIWEALSVPSTTSIASAIQAHALESGTSERIFKLSGGQCVLGDPSCAAAQSEILRFISHSQHLPVGLAFSTIASNLVLNSLNFFWYTKMIKTVLARFKGVPDRYADQQGVLVEGVTLAADDLDEKVPEGYGKITDSGKDSETPGTQSEDMVKGVSSAVGDKVDGVRERK</sequence>
<feature type="transmembrane region" description="Helical" evidence="7">
    <location>
        <begin position="140"/>
        <end position="160"/>
    </location>
</feature>
<dbReference type="InterPro" id="IPR050846">
    <property type="entry name" value="TLCD"/>
</dbReference>
<dbReference type="PANTHER" id="PTHR13439:SF0">
    <property type="entry name" value="TOPOISOMERASE I DAMAGE AFFECTED PROTEIN 4"/>
    <property type="match status" value="1"/>
</dbReference>
<feature type="transmembrane region" description="Helical" evidence="7">
    <location>
        <begin position="35"/>
        <end position="54"/>
    </location>
</feature>
<reference evidence="9 10" key="2">
    <citation type="submission" date="2015-05" db="EMBL/GenBank/DDBJ databases">
        <authorList>
            <person name="Morales-Cruz A."/>
            <person name="Amrine K.C."/>
            <person name="Cantu D."/>
        </authorList>
    </citation>
    <scope>NUCLEOTIDE SEQUENCE [LARGE SCALE GENOMIC DNA]</scope>
    <source>
        <strain evidence="9">UCRPC4</strain>
    </source>
</reference>
<evidence type="ECO:0000313" key="10">
    <source>
        <dbReference type="Proteomes" id="UP000053317"/>
    </source>
</evidence>
<dbReference type="OrthoDB" id="10266980at2759"/>
<dbReference type="PANTHER" id="PTHR13439">
    <property type="entry name" value="CT120 PROTEIN"/>
    <property type="match status" value="1"/>
</dbReference>
<organism evidence="9 10">
    <name type="scientific">Phaeomoniella chlamydospora</name>
    <name type="common">Phaeoacremonium chlamydosporum</name>
    <dbReference type="NCBI Taxonomy" id="158046"/>
    <lineage>
        <taxon>Eukaryota</taxon>
        <taxon>Fungi</taxon>
        <taxon>Dikarya</taxon>
        <taxon>Ascomycota</taxon>
        <taxon>Pezizomycotina</taxon>
        <taxon>Eurotiomycetes</taxon>
        <taxon>Chaetothyriomycetidae</taxon>
        <taxon>Phaeomoniellales</taxon>
        <taxon>Phaeomoniellaceae</taxon>
        <taxon>Phaeomoniella</taxon>
    </lineage>
</organism>
<name>A0A0G2E7Q7_PHACM</name>
<dbReference type="GO" id="GO:0005783">
    <property type="term" value="C:endoplasmic reticulum"/>
    <property type="evidence" value="ECO:0007669"/>
    <property type="project" value="TreeGrafter"/>
</dbReference>
<evidence type="ECO:0000256" key="1">
    <source>
        <dbReference type="ARBA" id="ARBA00004141"/>
    </source>
</evidence>
<gene>
    <name evidence="9" type="ORF">UCRPC4_g05028</name>
</gene>
<comment type="subcellular location">
    <subcellularLocation>
        <location evidence="1">Membrane</location>
        <topology evidence="1">Multi-pass membrane protein</topology>
    </subcellularLocation>
</comment>
<feature type="transmembrane region" description="Helical" evidence="7">
    <location>
        <begin position="166"/>
        <end position="187"/>
    </location>
</feature>
<feature type="compositionally biased region" description="Basic and acidic residues" evidence="6">
    <location>
        <begin position="386"/>
        <end position="395"/>
    </location>
</feature>
<feature type="region of interest" description="Disordered" evidence="6">
    <location>
        <begin position="352"/>
        <end position="395"/>
    </location>
</feature>
<keyword evidence="2 5" id="KW-0812">Transmembrane</keyword>
<dbReference type="PROSITE" id="PS50922">
    <property type="entry name" value="TLC"/>
    <property type="match status" value="1"/>
</dbReference>
<feature type="transmembrane region" description="Helical" evidence="7">
    <location>
        <begin position="109"/>
        <end position="128"/>
    </location>
</feature>
<evidence type="ECO:0000256" key="6">
    <source>
        <dbReference type="SAM" id="MobiDB-lite"/>
    </source>
</evidence>
<dbReference type="InterPro" id="IPR006634">
    <property type="entry name" value="TLC-dom"/>
</dbReference>
<dbReference type="GO" id="GO:0016020">
    <property type="term" value="C:membrane"/>
    <property type="evidence" value="ECO:0007669"/>
    <property type="project" value="UniProtKB-SubCell"/>
</dbReference>
<keyword evidence="3 7" id="KW-1133">Transmembrane helix</keyword>
<reference evidence="9 10" key="1">
    <citation type="submission" date="2015-05" db="EMBL/GenBank/DDBJ databases">
        <title>Distinctive expansion of gene families associated with plant cell wall degradation and secondary metabolism in the genomes of grapevine trunk pathogens.</title>
        <authorList>
            <person name="Lawrence D.P."/>
            <person name="Travadon R."/>
            <person name="Rolshausen P.E."/>
            <person name="Baumgartner K."/>
        </authorList>
    </citation>
    <scope>NUCLEOTIDE SEQUENCE [LARGE SCALE GENOMIC DNA]</scope>
    <source>
        <strain evidence="9">UCRPC4</strain>
    </source>
</reference>
<evidence type="ECO:0000256" key="4">
    <source>
        <dbReference type="ARBA" id="ARBA00023136"/>
    </source>
</evidence>